<accession>A0A0R1QE72</accession>
<organism evidence="1 2">
    <name type="scientific">Companilactobacillus mindensis DSM 14500</name>
    <dbReference type="NCBI Taxonomy" id="1423770"/>
    <lineage>
        <taxon>Bacteria</taxon>
        <taxon>Bacillati</taxon>
        <taxon>Bacillota</taxon>
        <taxon>Bacilli</taxon>
        <taxon>Lactobacillales</taxon>
        <taxon>Lactobacillaceae</taxon>
        <taxon>Companilactobacillus</taxon>
    </lineage>
</organism>
<evidence type="ECO:0008006" key="3">
    <source>
        <dbReference type="Google" id="ProtNLM"/>
    </source>
</evidence>
<protein>
    <recommendedName>
        <fullName evidence="3">Surface layer protein A domain-containing protein</fullName>
    </recommendedName>
</protein>
<sequence>MLYTKEGNVVGNRALKEKSSWLVDEVGRDAQGNVYYRVASNEWVKVVPGVYFDSKAWY</sequence>
<gene>
    <name evidence="1" type="ORF">FD29_GL001225</name>
</gene>
<dbReference type="AlphaFoldDB" id="A0A0R1QE72"/>
<dbReference type="Proteomes" id="UP000050872">
    <property type="component" value="Unassembled WGS sequence"/>
</dbReference>
<proteinExistence type="predicted"/>
<reference evidence="1 2" key="1">
    <citation type="journal article" date="2015" name="Genome Announc.">
        <title>Expanding the biotechnology potential of lactobacilli through comparative genomics of 213 strains and associated genera.</title>
        <authorList>
            <person name="Sun Z."/>
            <person name="Harris H.M."/>
            <person name="McCann A."/>
            <person name="Guo C."/>
            <person name="Argimon S."/>
            <person name="Zhang W."/>
            <person name="Yang X."/>
            <person name="Jeffery I.B."/>
            <person name="Cooney J.C."/>
            <person name="Kagawa T.F."/>
            <person name="Liu W."/>
            <person name="Song Y."/>
            <person name="Salvetti E."/>
            <person name="Wrobel A."/>
            <person name="Rasinkangas P."/>
            <person name="Parkhill J."/>
            <person name="Rea M.C."/>
            <person name="O'Sullivan O."/>
            <person name="Ritari J."/>
            <person name="Douillard F.P."/>
            <person name="Paul Ross R."/>
            <person name="Yang R."/>
            <person name="Briner A.E."/>
            <person name="Felis G.E."/>
            <person name="de Vos W.M."/>
            <person name="Barrangou R."/>
            <person name="Klaenhammer T.R."/>
            <person name="Caufield P.W."/>
            <person name="Cui Y."/>
            <person name="Zhang H."/>
            <person name="O'Toole P.W."/>
        </authorList>
    </citation>
    <scope>NUCLEOTIDE SEQUENCE [LARGE SCALE GENOMIC DNA]</scope>
    <source>
        <strain evidence="1 2">DSM 14500</strain>
    </source>
</reference>
<evidence type="ECO:0000313" key="2">
    <source>
        <dbReference type="Proteomes" id="UP000050872"/>
    </source>
</evidence>
<dbReference type="STRING" id="1423770.FD29_GL001225"/>
<dbReference type="PATRIC" id="fig|1423770.3.peg.1261"/>
<name>A0A0R1QE72_9LACO</name>
<comment type="caution">
    <text evidence="1">The sequence shown here is derived from an EMBL/GenBank/DDBJ whole genome shotgun (WGS) entry which is preliminary data.</text>
</comment>
<evidence type="ECO:0000313" key="1">
    <source>
        <dbReference type="EMBL" id="KRL43111.1"/>
    </source>
</evidence>
<keyword evidence="2" id="KW-1185">Reference proteome</keyword>
<dbReference type="EMBL" id="AZEZ01000093">
    <property type="protein sequence ID" value="KRL43111.1"/>
    <property type="molecule type" value="Genomic_DNA"/>
</dbReference>